<feature type="transmembrane region" description="Helical" evidence="1">
    <location>
        <begin position="24"/>
        <end position="47"/>
    </location>
</feature>
<dbReference type="Pfam" id="PF07843">
    <property type="entry name" value="DUF1634"/>
    <property type="match status" value="1"/>
</dbReference>
<keyword evidence="1" id="KW-1133">Transmembrane helix</keyword>
<organism evidence="2 3">
    <name type="scientific">Bradyrhizobium erythrophlei</name>
    <dbReference type="NCBI Taxonomy" id="1437360"/>
    <lineage>
        <taxon>Bacteria</taxon>
        <taxon>Pseudomonadati</taxon>
        <taxon>Pseudomonadota</taxon>
        <taxon>Alphaproteobacteria</taxon>
        <taxon>Hyphomicrobiales</taxon>
        <taxon>Nitrobacteraceae</taxon>
        <taxon>Bradyrhizobium</taxon>
    </lineage>
</organism>
<accession>A0A1M5IM00</accession>
<sequence>MIMDDKAVDEARRMEWLVSRQLKYGIWLASSVTALGMIVALFGRSLVPHGHTMTLGTSIVMKGIALIILLPILRVVLMLIMFLRERDYLFGMISGIVLVTIGVSVVAGLYAPAIH</sequence>
<dbReference type="RefSeq" id="WP_079600286.1">
    <property type="nucleotide sequence ID" value="NZ_LT670817.1"/>
</dbReference>
<reference evidence="2 3" key="1">
    <citation type="submission" date="2016-11" db="EMBL/GenBank/DDBJ databases">
        <authorList>
            <person name="Jaros S."/>
            <person name="Januszkiewicz K."/>
            <person name="Wedrychowicz H."/>
        </authorList>
    </citation>
    <scope>NUCLEOTIDE SEQUENCE [LARGE SCALE GENOMIC DNA]</scope>
    <source>
        <strain evidence="2 3">GAS138</strain>
    </source>
</reference>
<dbReference type="AlphaFoldDB" id="A0A1M5IM00"/>
<evidence type="ECO:0000313" key="2">
    <source>
        <dbReference type="EMBL" id="SHG29348.1"/>
    </source>
</evidence>
<feature type="transmembrane region" description="Helical" evidence="1">
    <location>
        <begin position="88"/>
        <end position="111"/>
    </location>
</feature>
<evidence type="ECO:0008006" key="4">
    <source>
        <dbReference type="Google" id="ProtNLM"/>
    </source>
</evidence>
<feature type="transmembrane region" description="Helical" evidence="1">
    <location>
        <begin position="59"/>
        <end position="82"/>
    </location>
</feature>
<proteinExistence type="predicted"/>
<keyword evidence="1" id="KW-0472">Membrane</keyword>
<name>A0A1M5IM00_9BRAD</name>
<dbReference type="EMBL" id="LT670817">
    <property type="protein sequence ID" value="SHG29348.1"/>
    <property type="molecule type" value="Genomic_DNA"/>
</dbReference>
<protein>
    <recommendedName>
        <fullName evidence="4">DUF1634 domain-containing protein</fullName>
    </recommendedName>
</protein>
<gene>
    <name evidence="2" type="ORF">SAMN05443248_1042</name>
</gene>
<evidence type="ECO:0000256" key="1">
    <source>
        <dbReference type="SAM" id="Phobius"/>
    </source>
</evidence>
<dbReference type="OrthoDB" id="7067905at2"/>
<evidence type="ECO:0000313" key="3">
    <source>
        <dbReference type="Proteomes" id="UP000189796"/>
    </source>
</evidence>
<keyword evidence="1" id="KW-0812">Transmembrane</keyword>
<dbReference type="InterPro" id="IPR012861">
    <property type="entry name" value="DUF1634"/>
</dbReference>
<dbReference type="Proteomes" id="UP000189796">
    <property type="component" value="Chromosome I"/>
</dbReference>